<evidence type="ECO:0000313" key="1">
    <source>
        <dbReference type="EMBL" id="MEM5421218.1"/>
    </source>
</evidence>
<proteinExistence type="predicted"/>
<protein>
    <recommendedName>
        <fullName evidence="3">Lipoprotein</fullName>
    </recommendedName>
</protein>
<dbReference type="Proteomes" id="UP001489897">
    <property type="component" value="Unassembled WGS sequence"/>
</dbReference>
<gene>
    <name evidence="1" type="ORF">VSR73_09120</name>
</gene>
<organism evidence="1 2">
    <name type="scientific">Paraburkholderia ferrariae</name>
    <dbReference type="NCBI Taxonomy" id="386056"/>
    <lineage>
        <taxon>Bacteria</taxon>
        <taxon>Pseudomonadati</taxon>
        <taxon>Pseudomonadota</taxon>
        <taxon>Betaproteobacteria</taxon>
        <taxon>Burkholderiales</taxon>
        <taxon>Burkholderiaceae</taxon>
        <taxon>Paraburkholderia</taxon>
    </lineage>
</organism>
<name>A0ABU9RMD6_9BURK</name>
<sequence length="166" mass="18435">MATTTKLPILCVFLTVLFTGCGTVGQLIQGQDSLSTIPADPHQTTPPHWVTADIAEANPYLSKELAGNVWKVDTNSIKSEYGWIWVWERFIPSPKMGTAIGIQVADTYRGINCQTRETTEWLHRYRKTDGTFIREGVENGDWDLHKMPAGTAGPAAKEVDIVCQRS</sequence>
<dbReference type="EMBL" id="JAYMRV010000002">
    <property type="protein sequence ID" value="MEM5421218.1"/>
    <property type="molecule type" value="Genomic_DNA"/>
</dbReference>
<evidence type="ECO:0000313" key="2">
    <source>
        <dbReference type="Proteomes" id="UP001489897"/>
    </source>
</evidence>
<evidence type="ECO:0008006" key="3">
    <source>
        <dbReference type="Google" id="ProtNLM"/>
    </source>
</evidence>
<accession>A0ABU9RMD6</accession>
<keyword evidence="2" id="KW-1185">Reference proteome</keyword>
<comment type="caution">
    <text evidence="1">The sequence shown here is derived from an EMBL/GenBank/DDBJ whole genome shotgun (WGS) entry which is preliminary data.</text>
</comment>
<dbReference type="PROSITE" id="PS51257">
    <property type="entry name" value="PROKAR_LIPOPROTEIN"/>
    <property type="match status" value="1"/>
</dbReference>
<dbReference type="RefSeq" id="WP_342946539.1">
    <property type="nucleotide sequence ID" value="NZ_JAYMRV010000002.1"/>
</dbReference>
<reference evidence="1 2" key="1">
    <citation type="submission" date="2024-01" db="EMBL/GenBank/DDBJ databases">
        <title>The diversity of rhizobia nodulating Mimosa spp. in eleven states of Brazil covering several biomes is determined by host plant, location, and edaphic factors.</title>
        <authorList>
            <person name="Rouws L."/>
            <person name="Barauna A."/>
            <person name="Beukes C."/>
            <person name="De Faria S.M."/>
            <person name="Gross E."/>
            <person name="Dos Reis Junior F.B."/>
            <person name="Simon M."/>
            <person name="Maluk M."/>
            <person name="Odee D.W."/>
            <person name="Kenicer G."/>
            <person name="Young J.P.W."/>
            <person name="Reis V.M."/>
            <person name="Zilli J."/>
            <person name="James E.K."/>
        </authorList>
    </citation>
    <scope>NUCLEOTIDE SEQUENCE [LARGE SCALE GENOMIC DNA]</scope>
    <source>
        <strain evidence="1 2">JPY167</strain>
    </source>
</reference>